<dbReference type="PROSITE" id="PS50987">
    <property type="entry name" value="HTH_ARSR_2"/>
    <property type="match status" value="1"/>
</dbReference>
<dbReference type="Proteomes" id="UP000503441">
    <property type="component" value="Chromosome"/>
</dbReference>
<proteinExistence type="predicted"/>
<sequence>MSTYRTLSSLSRVQLLFVLQQRGEKTAGELAAEVNLHHNTVHEHLQRLVEDGFVLAHSEERRIRGRPKVFYSARIGHEDLDEIGERKLASAQNRADMFKRIVMGQHIEDSLAESSDEAIRTQLEILEDHLDQVGFDPETDHPNLEVNLFSCPFKSMVAEHQDMVCSVHLGLINMMLAITEGPLRADQLHPFVTPGSANCILCRLRDHRSRFRYRFQNCEPNRTCVDQPPM</sequence>
<dbReference type="SMART" id="SM00418">
    <property type="entry name" value="HTH_ARSR"/>
    <property type="match status" value="1"/>
</dbReference>
<reference evidence="2 3" key="1">
    <citation type="submission" date="2020-03" db="EMBL/GenBank/DDBJ databases">
        <title>Leucobacter sp. nov., isolated from beetles.</title>
        <authorList>
            <person name="Hyun D.-W."/>
            <person name="Bae J.-W."/>
        </authorList>
    </citation>
    <scope>NUCLEOTIDE SEQUENCE [LARGE SCALE GENOMIC DNA]</scope>
    <source>
        <strain evidence="2 3">HDW9A</strain>
    </source>
</reference>
<dbReference type="InterPro" id="IPR036388">
    <property type="entry name" value="WH-like_DNA-bd_sf"/>
</dbReference>
<accession>A0ABX6JX97</accession>
<name>A0ABX6JX97_9MICO</name>
<evidence type="ECO:0000313" key="3">
    <source>
        <dbReference type="Proteomes" id="UP000503441"/>
    </source>
</evidence>
<dbReference type="InterPro" id="IPR011991">
    <property type="entry name" value="ArsR-like_HTH"/>
</dbReference>
<protein>
    <submittedName>
        <fullName evidence="2">ArsR family transcriptional regulator</fullName>
    </submittedName>
</protein>
<dbReference type="InterPro" id="IPR036390">
    <property type="entry name" value="WH_DNA-bd_sf"/>
</dbReference>
<feature type="domain" description="HTH arsR-type" evidence="1">
    <location>
        <begin position="1"/>
        <end position="87"/>
    </location>
</feature>
<organism evidence="2 3">
    <name type="scientific">Leucobacter coleopterorum</name>
    <dbReference type="NCBI Taxonomy" id="2714933"/>
    <lineage>
        <taxon>Bacteria</taxon>
        <taxon>Bacillati</taxon>
        <taxon>Actinomycetota</taxon>
        <taxon>Actinomycetes</taxon>
        <taxon>Micrococcales</taxon>
        <taxon>Microbacteriaceae</taxon>
        <taxon>Leucobacter</taxon>
    </lineage>
</organism>
<dbReference type="EMBL" id="CP049933">
    <property type="protein sequence ID" value="QIM18873.1"/>
    <property type="molecule type" value="Genomic_DNA"/>
</dbReference>
<dbReference type="Gene3D" id="1.10.10.10">
    <property type="entry name" value="Winged helix-like DNA-binding domain superfamily/Winged helix DNA-binding domain"/>
    <property type="match status" value="1"/>
</dbReference>
<dbReference type="InterPro" id="IPR001845">
    <property type="entry name" value="HTH_ArsR_DNA-bd_dom"/>
</dbReference>
<dbReference type="RefSeq" id="WP_166330884.1">
    <property type="nucleotide sequence ID" value="NZ_CP049933.1"/>
</dbReference>
<dbReference type="CDD" id="cd00090">
    <property type="entry name" value="HTH_ARSR"/>
    <property type="match status" value="1"/>
</dbReference>
<dbReference type="Pfam" id="PF12840">
    <property type="entry name" value="HTH_20"/>
    <property type="match status" value="1"/>
</dbReference>
<evidence type="ECO:0000313" key="2">
    <source>
        <dbReference type="EMBL" id="QIM18873.1"/>
    </source>
</evidence>
<evidence type="ECO:0000259" key="1">
    <source>
        <dbReference type="PROSITE" id="PS50987"/>
    </source>
</evidence>
<dbReference type="SUPFAM" id="SSF46785">
    <property type="entry name" value="Winged helix' DNA-binding domain"/>
    <property type="match status" value="1"/>
</dbReference>
<keyword evidence="3" id="KW-1185">Reference proteome</keyword>
<gene>
    <name evidence="2" type="ORF">G7066_10225</name>
</gene>